<sequence>MKKILLLALVNVMFISILALSVFASEPTYSSQKAKDLVSEISGIDSAKFSANLGQRYDAPRQAWNIHYRDQEVSVNAIVDASTGELVNYGYYKNYYVGSKDSNVPNYTRDELKETAVNFIKRYA</sequence>
<evidence type="ECO:0008006" key="4">
    <source>
        <dbReference type="Google" id="ProtNLM"/>
    </source>
</evidence>
<protein>
    <recommendedName>
        <fullName evidence="4">Peptidase YpeB-like protein</fullName>
    </recommendedName>
</protein>
<evidence type="ECO:0000313" key="2">
    <source>
        <dbReference type="EMBL" id="TDX09610.1"/>
    </source>
</evidence>
<keyword evidence="3" id="KW-1185">Reference proteome</keyword>
<dbReference type="EMBL" id="SODZ01000030">
    <property type="protein sequence ID" value="TDX09610.1"/>
    <property type="molecule type" value="Genomic_DNA"/>
</dbReference>
<comment type="caution">
    <text evidence="2">The sequence shown here is derived from an EMBL/GenBank/DDBJ whole genome shotgun (WGS) entry which is preliminary data.</text>
</comment>
<keyword evidence="1" id="KW-0732">Signal</keyword>
<dbReference type="AlphaFoldDB" id="A0A4R8ED55"/>
<gene>
    <name evidence="2" type="ORF">C8D74_1305</name>
</gene>
<evidence type="ECO:0000313" key="3">
    <source>
        <dbReference type="Proteomes" id="UP000294817"/>
    </source>
</evidence>
<feature type="signal peptide" evidence="1">
    <location>
        <begin position="1"/>
        <end position="24"/>
    </location>
</feature>
<name>A0A4R8ED55_9BACT</name>
<proteinExistence type="predicted"/>
<feature type="chain" id="PRO_5020738858" description="Peptidase YpeB-like protein" evidence="1">
    <location>
        <begin position="25"/>
        <end position="124"/>
    </location>
</feature>
<organism evidence="2 3">
    <name type="scientific">Petrotoga sibirica</name>
    <dbReference type="NCBI Taxonomy" id="156202"/>
    <lineage>
        <taxon>Bacteria</taxon>
        <taxon>Thermotogati</taxon>
        <taxon>Thermotogota</taxon>
        <taxon>Thermotogae</taxon>
        <taxon>Petrotogales</taxon>
        <taxon>Petrotogaceae</taxon>
        <taxon>Petrotoga</taxon>
    </lineage>
</organism>
<dbReference type="Proteomes" id="UP000294817">
    <property type="component" value="Unassembled WGS sequence"/>
</dbReference>
<dbReference type="RefSeq" id="WP_103876261.1">
    <property type="nucleotide sequence ID" value="NZ_SODZ01000030.1"/>
</dbReference>
<evidence type="ECO:0000256" key="1">
    <source>
        <dbReference type="SAM" id="SignalP"/>
    </source>
</evidence>
<reference evidence="2 3" key="1">
    <citation type="submission" date="2019-03" db="EMBL/GenBank/DDBJ databases">
        <title>Genomic Encyclopedia of Type Strains, Phase IV (KMG-IV): sequencing the most valuable type-strain genomes for metagenomic binning, comparative biology and taxonomic classification.</title>
        <authorList>
            <person name="Goeker M."/>
        </authorList>
    </citation>
    <scope>NUCLEOTIDE SEQUENCE [LARGE SCALE GENOMIC DNA]</scope>
    <source>
        <strain evidence="2 3">DSM 13575</strain>
    </source>
</reference>
<accession>A0A4R8ED55</accession>